<protein>
    <submittedName>
        <fullName evidence="2">Uncharacterized protein</fullName>
    </submittedName>
</protein>
<gene>
    <name evidence="2" type="ORF">PC117_g26836</name>
</gene>
<accession>A0A8T1AHL4</accession>
<dbReference type="VEuPathDB" id="FungiDB:PC110_g22499"/>
<organism evidence="2 3">
    <name type="scientific">Phytophthora cactorum</name>
    <dbReference type="NCBI Taxonomy" id="29920"/>
    <lineage>
        <taxon>Eukaryota</taxon>
        <taxon>Sar</taxon>
        <taxon>Stramenopiles</taxon>
        <taxon>Oomycota</taxon>
        <taxon>Peronosporomycetes</taxon>
        <taxon>Peronosporales</taxon>
        <taxon>Peronosporaceae</taxon>
        <taxon>Phytophthora</taxon>
    </lineage>
</organism>
<dbReference type="AlphaFoldDB" id="A0A8T1AHL4"/>
<comment type="caution">
    <text evidence="2">The sequence shown here is derived from an EMBL/GenBank/DDBJ whole genome shotgun (WGS) entry which is preliminary data.</text>
</comment>
<reference evidence="2" key="1">
    <citation type="submission" date="2018-10" db="EMBL/GenBank/DDBJ databases">
        <title>Effector identification in a new, highly contiguous assembly of the strawberry crown rot pathogen Phytophthora cactorum.</title>
        <authorList>
            <person name="Armitage A.D."/>
            <person name="Nellist C.F."/>
            <person name="Bates H."/>
            <person name="Vickerstaff R.J."/>
            <person name="Harrison R.J."/>
        </authorList>
    </citation>
    <scope>NUCLEOTIDE SEQUENCE</scope>
    <source>
        <strain evidence="2">4040</strain>
    </source>
</reference>
<feature type="region of interest" description="Disordered" evidence="1">
    <location>
        <begin position="156"/>
        <end position="179"/>
    </location>
</feature>
<name>A0A8T1AHL4_9STRA</name>
<evidence type="ECO:0000313" key="2">
    <source>
        <dbReference type="EMBL" id="KAG2879052.1"/>
    </source>
</evidence>
<dbReference type="Proteomes" id="UP000736787">
    <property type="component" value="Unassembled WGS sequence"/>
</dbReference>
<sequence length="425" mass="47533">MVVKGGKRQEAALTREEAEVIATATKTARASVVAELLLRSGVLGRVSEDEGKDAEVSVGSSTVLDDTIAVVIDLRTSYFLPKWKCEPRKEAGPRLKSTLKKPKAEIVDWRPFEDEGIDVGETVFVGWVLEEEPEEPDGDPPDPEVNSVAMANLEQAEKKAVEDKPAEDETGSGTPDPRYARLFTDAKLDAMGACEPGEEATVLAGTQVAVEKEEYDKELEERLIPLDEVELARRMKKSAEAGREHSLEEISSYLGIPVDVLERTSEPVAGELVSPEYWLEWFNEMLDNWAEAKRANPDFRNAPADSTVPTKYSPKTPEARVVADVAGVMPRPSPLGRKAFRKEAIRRVAREAVYRMLKKAKKEEVPPLCGKAPNLDWEHLRWYAERVVSENGLLIEFLGYPQRMGRRLLRRERYPDLEKINGAPR</sequence>
<evidence type="ECO:0000313" key="3">
    <source>
        <dbReference type="Proteomes" id="UP000736787"/>
    </source>
</evidence>
<proteinExistence type="predicted"/>
<dbReference type="EMBL" id="RCMK01002718">
    <property type="protein sequence ID" value="KAG2879052.1"/>
    <property type="molecule type" value="Genomic_DNA"/>
</dbReference>
<evidence type="ECO:0000256" key="1">
    <source>
        <dbReference type="SAM" id="MobiDB-lite"/>
    </source>
</evidence>